<dbReference type="EMBL" id="JACNYL010000001">
    <property type="protein sequence ID" value="MBD1420220.1"/>
    <property type="molecule type" value="Genomic_DNA"/>
</dbReference>
<gene>
    <name evidence="1" type="ORF">H8B21_01430</name>
</gene>
<sequence>MRFTSVFILVIAVLLGYNTLVKSQTWSESPVVEQIVEQLVEELEEEIDVDEFLELLRYYHTRPIDLNKTDEQELAKLLFLSPLQIASLLAHREQTGRFISVLELQGIAHFDLPTIERLNPFITVSSTSTLEGLTWRKLYDDSEQQLMLRYGTIFQEQRGYLITDSTRSRYLGDANRYMLRYRFNFRNRVRLAINMEKDAGEPFFREKQRYGFDHYGVSLYVKDVGIFKELLLGNYALQVGQGLVMWNGLSFGKGAMITSSARQGAGLRSYTSMNENNYLSGFATRLSIDNWEITPFVSWRKLSGNRSITEEDSYIISSISASGLHRTPNELRNRRAITQGVAGIDVTYRYKRLKLGAVGVYTQYDGAIVHDGSPRHAYSFEGDRLTNIGINYQYTFRNMYLFGETAHEYGRGWATLNGLIASVHPKVSTFVNYRNYQRNYHAVFAQALGEGSAVTNEEGVYTGFMFHPNRKIEWVNYVDVFRFPWLRYRVDEPSTGMDVLSQFTYTWYKIGRVSLRYRHRLKQENNSGRPPDREVVDVLKDQLRLAFQYKLSNKWEIRSRAEGIRYEKDGRIDFGWLAYQDVFWKPTRLPLQANLRLALFATDSYDARLYAYENDVLYASAFPMYNGEGGRSYINLRYRIGRKTDFWLRYSQNHYLDVETVGSGLDQSEGPRRSEIKIQFRYQW</sequence>
<dbReference type="Proteomes" id="UP000651112">
    <property type="component" value="Unassembled WGS sequence"/>
</dbReference>
<keyword evidence="2" id="KW-1185">Reference proteome</keyword>
<evidence type="ECO:0000313" key="1">
    <source>
        <dbReference type="EMBL" id="MBD1420220.1"/>
    </source>
</evidence>
<dbReference type="SUPFAM" id="SSF47781">
    <property type="entry name" value="RuvA domain 2-like"/>
    <property type="match status" value="1"/>
</dbReference>
<evidence type="ECO:0000313" key="2">
    <source>
        <dbReference type="Proteomes" id="UP000651112"/>
    </source>
</evidence>
<reference evidence="1 2" key="1">
    <citation type="submission" date="2020-08" db="EMBL/GenBank/DDBJ databases">
        <title>Sphingobacterium sp. DN00404 isolated from aquaculture water.</title>
        <authorList>
            <person name="Zhang M."/>
        </authorList>
    </citation>
    <scope>NUCLEOTIDE SEQUENCE [LARGE SCALE GENOMIC DNA]</scope>
    <source>
        <strain evidence="1 2">KCTC 42746</strain>
    </source>
</reference>
<proteinExistence type="predicted"/>
<dbReference type="InterPro" id="IPR010994">
    <property type="entry name" value="RuvA_2-like"/>
</dbReference>
<dbReference type="RefSeq" id="WP_190312012.1">
    <property type="nucleotide sequence ID" value="NZ_JACNYL010000001.1"/>
</dbReference>
<organism evidence="1 2">
    <name type="scientific">Sphingobacterium chuzhouense</name>
    <dbReference type="NCBI Taxonomy" id="1742264"/>
    <lineage>
        <taxon>Bacteria</taxon>
        <taxon>Pseudomonadati</taxon>
        <taxon>Bacteroidota</taxon>
        <taxon>Sphingobacteriia</taxon>
        <taxon>Sphingobacteriales</taxon>
        <taxon>Sphingobacteriaceae</taxon>
        <taxon>Sphingobacterium</taxon>
    </lineage>
</organism>
<comment type="caution">
    <text evidence="1">The sequence shown here is derived from an EMBL/GenBank/DDBJ whole genome shotgun (WGS) entry which is preliminary data.</text>
</comment>
<accession>A0ABR7XM26</accession>
<name>A0ABR7XM26_9SPHI</name>
<protein>
    <submittedName>
        <fullName evidence="1">Helix-hairpin-helix domain-containing protein</fullName>
    </submittedName>
</protein>